<dbReference type="PANTHER" id="PTHR43827">
    <property type="entry name" value="2,5-DIKETO-D-GLUCONIC ACID REDUCTASE"/>
    <property type="match status" value="1"/>
</dbReference>
<dbReference type="RefSeq" id="WP_006419034.1">
    <property type="nucleotide sequence ID" value="NZ_AENN01000018.1"/>
</dbReference>
<dbReference type="EMBL" id="AENN01000018">
    <property type="protein sequence ID" value="EFR30511.1"/>
    <property type="molecule type" value="Genomic_DNA"/>
</dbReference>
<dbReference type="OrthoDB" id="9804790at2"/>
<dbReference type="EC" id="1.1.1.274" evidence="8"/>
<sequence length="278" mass="31493">MKEKYYLLNDGFAIPKLGLGTYGLRGSSGMQRIKMALQSGYRLIDSAFNYENEGIVGQAIRQSGISRDQITVTSKLPGRHHAYKEAIETIEESLARTGLDYLDLYLIHWPNPDQNQYVEAWQALIDAQKFGLIRSIGVSNFLPDHIDRLEKETGHLPVVNQLECHPYFNQAKVLDYHQSKQIIVEAWSPIGRGSQMGQEAVINDLAHKYNRSNQQIILAWHVARGIIPIPKSGNYQRQGENLAALDFELSQADLEAINDLSQDQGRLKDQNPAVYQEF</sequence>
<dbReference type="PANTHER" id="PTHR43827:SF3">
    <property type="entry name" value="NADP-DEPENDENT OXIDOREDUCTASE DOMAIN-CONTAINING PROTEIN"/>
    <property type="match status" value="1"/>
</dbReference>
<dbReference type="InterPro" id="IPR036812">
    <property type="entry name" value="NAD(P)_OxRdtase_dom_sf"/>
</dbReference>
<accession>E4KRC4</accession>
<gene>
    <name evidence="8" type="primary">dkgB</name>
    <name evidence="8" type="ORF">HMPREF9257_0424</name>
</gene>
<organism evidence="8 9">
    <name type="scientific">Eremococcus coleocola ACS-139-V-Col8</name>
    <dbReference type="NCBI Taxonomy" id="908337"/>
    <lineage>
        <taxon>Bacteria</taxon>
        <taxon>Bacillati</taxon>
        <taxon>Bacillota</taxon>
        <taxon>Bacilli</taxon>
        <taxon>Lactobacillales</taxon>
        <taxon>Aerococcaceae</taxon>
        <taxon>Eremococcus</taxon>
    </lineage>
</organism>
<dbReference type="FunFam" id="3.20.20.100:FF:000002">
    <property type="entry name" value="2,5-diketo-D-gluconic acid reductase A"/>
    <property type="match status" value="1"/>
</dbReference>
<evidence type="ECO:0000256" key="5">
    <source>
        <dbReference type="PIRSR" id="PIRSR000097-2"/>
    </source>
</evidence>
<dbReference type="SUPFAM" id="SSF51430">
    <property type="entry name" value="NAD(P)-linked oxidoreductase"/>
    <property type="match status" value="1"/>
</dbReference>
<evidence type="ECO:0000313" key="8">
    <source>
        <dbReference type="EMBL" id="EFR30511.1"/>
    </source>
</evidence>
<dbReference type="InterPro" id="IPR023210">
    <property type="entry name" value="NADP_OxRdtase_dom"/>
</dbReference>
<name>E4KRC4_9LACT</name>
<dbReference type="PROSITE" id="PS00798">
    <property type="entry name" value="ALDOKETO_REDUCTASE_1"/>
    <property type="match status" value="1"/>
</dbReference>
<evidence type="ECO:0000256" key="4">
    <source>
        <dbReference type="PIRSR" id="PIRSR000097-1"/>
    </source>
</evidence>
<feature type="active site" description="Proton donor" evidence="4">
    <location>
        <position position="50"/>
    </location>
</feature>
<feature type="site" description="Lowers pKa of active site Tyr" evidence="6">
    <location>
        <position position="75"/>
    </location>
</feature>
<dbReference type="STRING" id="908337.HMPREF9257_0424"/>
<comment type="similarity">
    <text evidence="1">Belongs to the aldo/keto reductase family.</text>
</comment>
<dbReference type="InterPro" id="IPR018170">
    <property type="entry name" value="Aldo/ket_reductase_CS"/>
</dbReference>
<dbReference type="GO" id="GO:0050580">
    <property type="term" value="F:2,5-didehydrogluconate reductase activity"/>
    <property type="evidence" value="ECO:0007669"/>
    <property type="project" value="UniProtKB-EC"/>
</dbReference>
<feature type="binding site" evidence="5">
    <location>
        <position position="108"/>
    </location>
    <ligand>
        <name>substrate</name>
    </ligand>
</feature>
<dbReference type="PRINTS" id="PR00069">
    <property type="entry name" value="ALDKETRDTASE"/>
</dbReference>
<dbReference type="AlphaFoldDB" id="E4KRC4"/>
<dbReference type="CDD" id="cd19132">
    <property type="entry name" value="AKR_AKR5D1_E1"/>
    <property type="match status" value="1"/>
</dbReference>
<comment type="caution">
    <text evidence="8">The sequence shown here is derived from an EMBL/GenBank/DDBJ whole genome shotgun (WGS) entry which is preliminary data.</text>
</comment>
<evidence type="ECO:0000259" key="7">
    <source>
        <dbReference type="Pfam" id="PF00248"/>
    </source>
</evidence>
<keyword evidence="3 8" id="KW-0560">Oxidoreductase</keyword>
<dbReference type="PROSITE" id="PS00062">
    <property type="entry name" value="ALDOKETO_REDUCTASE_2"/>
    <property type="match status" value="1"/>
</dbReference>
<feature type="domain" description="NADP-dependent oxidoreductase" evidence="7">
    <location>
        <begin position="17"/>
        <end position="260"/>
    </location>
</feature>
<evidence type="ECO:0000256" key="1">
    <source>
        <dbReference type="ARBA" id="ARBA00007905"/>
    </source>
</evidence>
<dbReference type="Pfam" id="PF00248">
    <property type="entry name" value="Aldo_ket_red"/>
    <property type="match status" value="1"/>
</dbReference>
<keyword evidence="2" id="KW-0521">NADP</keyword>
<protein>
    <submittedName>
        <fullName evidence="8">Oxidoreductase, aldo/keto reductase family protein</fullName>
        <ecNumber evidence="8">1.1.1.274</ecNumber>
    </submittedName>
</protein>
<dbReference type="Gene3D" id="3.20.20.100">
    <property type="entry name" value="NADP-dependent oxidoreductase domain"/>
    <property type="match status" value="1"/>
</dbReference>
<evidence type="ECO:0000256" key="6">
    <source>
        <dbReference type="PIRSR" id="PIRSR000097-3"/>
    </source>
</evidence>
<dbReference type="InterPro" id="IPR020471">
    <property type="entry name" value="AKR"/>
</dbReference>
<keyword evidence="9" id="KW-1185">Reference proteome</keyword>
<dbReference type="Proteomes" id="UP000005990">
    <property type="component" value="Unassembled WGS sequence"/>
</dbReference>
<evidence type="ECO:0000256" key="2">
    <source>
        <dbReference type="ARBA" id="ARBA00022857"/>
    </source>
</evidence>
<evidence type="ECO:0000313" key="9">
    <source>
        <dbReference type="Proteomes" id="UP000005990"/>
    </source>
</evidence>
<dbReference type="PIRSF" id="PIRSF000097">
    <property type="entry name" value="AKR"/>
    <property type="match status" value="1"/>
</dbReference>
<reference evidence="8 9" key="1">
    <citation type="submission" date="2010-10" db="EMBL/GenBank/DDBJ databases">
        <authorList>
            <person name="Durkin A.S."/>
            <person name="Madupu R."/>
            <person name="Torralba M."/>
            <person name="Gillis M."/>
            <person name="Methe B."/>
            <person name="Sutton G."/>
            <person name="Nelson K.E."/>
        </authorList>
    </citation>
    <scope>NUCLEOTIDE SEQUENCE [LARGE SCALE GENOMIC DNA]</scope>
    <source>
        <strain evidence="8 9">ACS-139-V-Col8</strain>
    </source>
</reference>
<evidence type="ECO:0000256" key="3">
    <source>
        <dbReference type="ARBA" id="ARBA00023002"/>
    </source>
</evidence>
<proteinExistence type="inferred from homology"/>
<dbReference type="eggNOG" id="COG0656">
    <property type="taxonomic scope" value="Bacteria"/>
</dbReference>